<accession>A0A0W0YFI7</accession>
<proteinExistence type="predicted"/>
<keyword evidence="3" id="KW-1185">Reference proteome</keyword>
<organism evidence="2 3">
    <name type="scientific">Legionella santicrucis</name>
    <dbReference type="NCBI Taxonomy" id="45074"/>
    <lineage>
        <taxon>Bacteria</taxon>
        <taxon>Pseudomonadati</taxon>
        <taxon>Pseudomonadota</taxon>
        <taxon>Gammaproteobacteria</taxon>
        <taxon>Legionellales</taxon>
        <taxon>Legionellaceae</taxon>
        <taxon>Legionella</taxon>
    </lineage>
</organism>
<evidence type="ECO:0000259" key="1">
    <source>
        <dbReference type="Pfam" id="PF08975"/>
    </source>
</evidence>
<evidence type="ECO:0000313" key="3">
    <source>
        <dbReference type="Proteomes" id="UP000054703"/>
    </source>
</evidence>
<dbReference type="STRING" id="45074.Lsan_3189"/>
<feature type="domain" description="DUF1868" evidence="1">
    <location>
        <begin position="8"/>
        <end position="84"/>
    </location>
</feature>
<dbReference type="SUPFAM" id="SSF55144">
    <property type="entry name" value="LigT-like"/>
    <property type="match status" value="1"/>
</dbReference>
<gene>
    <name evidence="2" type="ORF">Lsan_3189</name>
</gene>
<name>A0A0W0YFI7_9GAMM</name>
<dbReference type="InterPro" id="IPR015069">
    <property type="entry name" value="2H-PEstase_DUF1868"/>
</dbReference>
<dbReference type="EMBL" id="LNYU01000085">
    <property type="protein sequence ID" value="KTD55637.1"/>
    <property type="molecule type" value="Genomic_DNA"/>
</dbReference>
<protein>
    <recommendedName>
        <fullName evidence="1">DUF1868 domain-containing protein</fullName>
    </recommendedName>
</protein>
<evidence type="ECO:0000313" key="2">
    <source>
        <dbReference type="EMBL" id="KTD55637.1"/>
    </source>
</evidence>
<reference evidence="2 3" key="1">
    <citation type="submission" date="2015-11" db="EMBL/GenBank/DDBJ databases">
        <title>Genomic analysis of 38 Legionella species identifies large and diverse effector repertoires.</title>
        <authorList>
            <person name="Burstein D."/>
            <person name="Amaro F."/>
            <person name="Zusman T."/>
            <person name="Lifshitz Z."/>
            <person name="Cohen O."/>
            <person name="Gilbert J.A."/>
            <person name="Pupko T."/>
            <person name="Shuman H.A."/>
            <person name="Segal G."/>
        </authorList>
    </citation>
    <scope>NUCLEOTIDE SEQUENCE [LARGE SCALE GENOMIC DNA]</scope>
    <source>
        <strain evidence="2 3">SC-63-C7</strain>
    </source>
</reference>
<comment type="caution">
    <text evidence="2">The sequence shown here is derived from an EMBL/GenBank/DDBJ whole genome shotgun (WGS) entry which is preliminary data.</text>
</comment>
<dbReference type="Gene3D" id="3.90.1140.10">
    <property type="entry name" value="Cyclic phosphodiesterase"/>
    <property type="match status" value="1"/>
</dbReference>
<sequence length="238" mass="27610">MKRYLDKINSQGQYTEFPGVTVIANTSKSDAAFWSKIHNVLNSNLVSSYFAPLPPNSYHMTAIDLYTEMADGGDNWGKFITERLSTLRQLHSVLEENKIYPQIKLKSIRASSVIQLQVEIPQEQRELIERIAESFNILHKIPKEMHITLAYQYKLVTGSDGEKLKKYLEEEIQRIFDEHPLITLNAPQLSYFKNMEKFVPWNANKNPFTPMRFSLFKCFSITDKESKEASSECKFDLN</sequence>
<dbReference type="PATRIC" id="fig|45074.5.peg.3431"/>
<dbReference type="Pfam" id="PF08975">
    <property type="entry name" value="2H-phosphodiest"/>
    <property type="match status" value="1"/>
</dbReference>
<dbReference type="RefSeq" id="WP_058515143.1">
    <property type="nucleotide sequence ID" value="NZ_CAAAIH010000011.1"/>
</dbReference>
<dbReference type="Proteomes" id="UP000054703">
    <property type="component" value="Unassembled WGS sequence"/>
</dbReference>
<dbReference type="OrthoDB" id="5649953at2"/>
<dbReference type="InterPro" id="IPR009097">
    <property type="entry name" value="Cyclic_Pdiesterase"/>
</dbReference>
<dbReference type="AlphaFoldDB" id="A0A0W0YFI7"/>